<protein>
    <submittedName>
        <fullName evidence="7">Putative nonstructural protein NS1</fullName>
    </submittedName>
</protein>
<dbReference type="InterPro" id="IPR001257">
    <property type="entry name" value="Parvovirus_NS1_helicase"/>
</dbReference>
<dbReference type="GO" id="GO:0042025">
    <property type="term" value="C:host cell nucleus"/>
    <property type="evidence" value="ECO:0007669"/>
    <property type="project" value="UniProtKB-SubCell"/>
</dbReference>
<sequence>MDTLDCNVPDYIKAFQDDDSDGLSDQELETVATVTATDYGSGSDEDGLCFRCEPVLPVKPRLVGPRIHSNYALPFRRLVSSWIGCKRDQHRIVHRLVCPTSVSAFENFIGNIHRRSRVKPESFLVARHKEEKEGRTHYHFLHHCPWNYRSCHCFDDIQFNIGAIRSTGGENYSVDNAIRQLFYVHKGAREIIYYKAGQDSWRQVCRAERVQFDRCSKCTTAEEMDKGVDEDQECVQGTRCSVQGYRQASQENLGSLRAPRRQDRISSAELATVMRKLMVTPVENTYLCKTYNENDRYKHIMPGDKLYQRAVQEIRTWLTNVRSIDLDNHYASLENPIFENINPSHNKYYDPEYSAFLAYELLTYQFGEYDNPDDLLNPIDAALEFISSLEACIDKGKAKENTLQIVSPPSSGKNFFFDPIFLYYGNVGRIGNFNRFNQFPLQECPNRRILYWNEPNFEPAALDTLKMLLGGDMLPAKVKHQGDQTVYRTPVIITTNKEVFPNIDAFNHRMCTYYWKEAPYLKKYDKKLHPLMWPILKKKFNDYRVRMYATEKYIYTDDELEGFGTSDE</sequence>
<evidence type="ECO:0000256" key="2">
    <source>
        <dbReference type="ARBA" id="ARBA00022562"/>
    </source>
</evidence>
<keyword evidence="4" id="KW-0547">Nucleotide-binding</keyword>
<keyword evidence="8" id="KW-1185">Reference proteome</keyword>
<dbReference type="GeneID" id="80541138"/>
<dbReference type="PROSITE" id="PS51206">
    <property type="entry name" value="SF3_HELICASE_1"/>
    <property type="match status" value="1"/>
</dbReference>
<dbReference type="GO" id="GO:0005524">
    <property type="term" value="F:ATP binding"/>
    <property type="evidence" value="ECO:0007669"/>
    <property type="project" value="UniProtKB-KW"/>
</dbReference>
<reference evidence="7" key="2">
    <citation type="submission" date="2016-04" db="EMBL/GenBank/DDBJ databases">
        <authorList>
            <person name="Evans L.H."/>
            <person name="Alamgir A."/>
            <person name="Owens N."/>
            <person name="Weber N.D."/>
            <person name="Virtaneva K."/>
            <person name="Barbian K."/>
            <person name="Babar A."/>
            <person name="Rosenke K."/>
        </authorList>
    </citation>
    <scope>NUCLEOTIDE SEQUENCE</scope>
    <source>
        <strain evidence="7">21</strain>
    </source>
</reference>
<dbReference type="GO" id="GO:0006260">
    <property type="term" value="P:DNA replication"/>
    <property type="evidence" value="ECO:0007669"/>
    <property type="project" value="UniProtKB-KW"/>
</dbReference>
<evidence type="ECO:0000256" key="3">
    <source>
        <dbReference type="ARBA" id="ARBA00022705"/>
    </source>
</evidence>
<dbReference type="KEGG" id="vg:80541138"/>
<dbReference type="SUPFAM" id="SSF52540">
    <property type="entry name" value="P-loop containing nucleoside triphosphate hydrolases"/>
    <property type="match status" value="1"/>
</dbReference>
<dbReference type="Pfam" id="PF01057">
    <property type="entry name" value="Parvo_NS1"/>
    <property type="match status" value="1"/>
</dbReference>
<evidence type="ECO:0000313" key="7">
    <source>
        <dbReference type="EMBL" id="ANG55949.1"/>
    </source>
</evidence>
<dbReference type="InterPro" id="IPR014015">
    <property type="entry name" value="Helicase_SF3_DNA-vir"/>
</dbReference>
<evidence type="ECO:0000256" key="1">
    <source>
        <dbReference type="ARBA" id="ARBA00004147"/>
    </source>
</evidence>
<keyword evidence="2" id="KW-1048">Host nucleus</keyword>
<comment type="subcellular location">
    <subcellularLocation>
        <location evidence="1">Host nucleus</location>
    </subcellularLocation>
</comment>
<evidence type="ECO:0000256" key="5">
    <source>
        <dbReference type="ARBA" id="ARBA00022840"/>
    </source>
</evidence>
<dbReference type="EMBL" id="KX035107">
    <property type="protein sequence ID" value="ANG55949.1"/>
    <property type="molecule type" value="Genomic_DNA"/>
</dbReference>
<dbReference type="InterPro" id="IPR027417">
    <property type="entry name" value="P-loop_NTPase"/>
</dbReference>
<evidence type="ECO:0000259" key="6">
    <source>
        <dbReference type="PROSITE" id="PS51206"/>
    </source>
</evidence>
<name>A0A173DQG9_9VIRU</name>
<keyword evidence="3" id="KW-0235">DNA replication</keyword>
<dbReference type="Gene3D" id="3.40.50.300">
    <property type="entry name" value="P-loop containing nucleotide triphosphate hydrolases"/>
    <property type="match status" value="1"/>
</dbReference>
<proteinExistence type="predicted"/>
<dbReference type="GO" id="GO:0019079">
    <property type="term" value="P:viral genome replication"/>
    <property type="evidence" value="ECO:0007669"/>
    <property type="project" value="InterPro"/>
</dbReference>
<reference evidence="7" key="1">
    <citation type="journal article" date="2016" name="Arch. Virol.">
        <title>A new densovirus in cerebrospinal fluid from a case of anti-NMDA-receptor encephalitis.</title>
        <authorList>
            <person name="Phan T.G."/>
            <person name="Messacar K."/>
            <person name="Dominguez S.R."/>
            <person name="da Costa A.C."/>
            <person name="Deng X."/>
            <person name="Delwart E."/>
        </authorList>
    </citation>
    <scope>NUCLEOTIDE SEQUENCE</scope>
    <source>
        <strain evidence="7">21</strain>
    </source>
</reference>
<dbReference type="RefSeq" id="YP_010802389.1">
    <property type="nucleotide sequence ID" value="NC_076998.1"/>
</dbReference>
<keyword evidence="5" id="KW-0067">ATP-binding</keyword>
<accession>A0A173DQG9</accession>
<dbReference type="Proteomes" id="UP001161463">
    <property type="component" value="Segment"/>
</dbReference>
<evidence type="ECO:0000313" key="8">
    <source>
        <dbReference type="Proteomes" id="UP001161463"/>
    </source>
</evidence>
<evidence type="ECO:0000256" key="4">
    <source>
        <dbReference type="ARBA" id="ARBA00022741"/>
    </source>
</evidence>
<feature type="domain" description="SF3 helicase" evidence="6">
    <location>
        <begin position="377"/>
        <end position="528"/>
    </location>
</feature>
<organism evidence="7 8">
    <name type="scientific">Human CSF-associated densovirus</name>
    <dbReference type="NCBI Taxonomy" id="1850255"/>
    <lineage>
        <taxon>Viruses</taxon>
        <taxon>Monodnaviria</taxon>
        <taxon>Shotokuvirae</taxon>
        <taxon>Cossaviricota</taxon>
        <taxon>Quintoviricetes</taxon>
        <taxon>Piccovirales</taxon>
        <taxon>Parvoviridae</taxon>
        <taxon>Densovirinae</taxon>
        <taxon>Iteradensovirus</taxon>
        <taxon>Iteradensovirus incertum2</taxon>
    </lineage>
</organism>